<reference evidence="1" key="1">
    <citation type="journal article" date="2014" name="Front. Microbiol.">
        <title>High frequency of phylogenetically diverse reductive dehalogenase-homologous genes in deep subseafloor sedimentary metagenomes.</title>
        <authorList>
            <person name="Kawai M."/>
            <person name="Futagami T."/>
            <person name="Toyoda A."/>
            <person name="Takaki Y."/>
            <person name="Nishi S."/>
            <person name="Hori S."/>
            <person name="Arai W."/>
            <person name="Tsubouchi T."/>
            <person name="Morono Y."/>
            <person name="Uchiyama I."/>
            <person name="Ito T."/>
            <person name="Fujiyama A."/>
            <person name="Inagaki F."/>
            <person name="Takami H."/>
        </authorList>
    </citation>
    <scope>NUCLEOTIDE SEQUENCE</scope>
    <source>
        <strain evidence="1">Expedition CK06-06</strain>
    </source>
</reference>
<evidence type="ECO:0000313" key="1">
    <source>
        <dbReference type="EMBL" id="GAG96246.1"/>
    </source>
</evidence>
<dbReference type="AlphaFoldDB" id="X1DIK5"/>
<protein>
    <submittedName>
        <fullName evidence="1">Uncharacterized protein</fullName>
    </submittedName>
</protein>
<name>X1DIK5_9ZZZZ</name>
<accession>X1DIK5</accession>
<dbReference type="EMBL" id="BART01029030">
    <property type="protein sequence ID" value="GAG96246.1"/>
    <property type="molecule type" value="Genomic_DNA"/>
</dbReference>
<feature type="non-terminal residue" evidence="1">
    <location>
        <position position="1"/>
    </location>
</feature>
<proteinExistence type="predicted"/>
<comment type="caution">
    <text evidence="1">The sequence shown here is derived from an EMBL/GenBank/DDBJ whole genome shotgun (WGS) entry which is preliminary data.</text>
</comment>
<gene>
    <name evidence="1" type="ORF">S01H4_51039</name>
</gene>
<sequence length="36" mass="4136">DVIQLALLVMFAQKHFDVDWAGGHLWWSLAANRPKT</sequence>
<organism evidence="1">
    <name type="scientific">marine sediment metagenome</name>
    <dbReference type="NCBI Taxonomy" id="412755"/>
    <lineage>
        <taxon>unclassified sequences</taxon>
        <taxon>metagenomes</taxon>
        <taxon>ecological metagenomes</taxon>
    </lineage>
</organism>